<dbReference type="AlphaFoldDB" id="A0A9Q9F0R3"/>
<gene>
    <name evidence="2" type="ORF">KFV11_07545</name>
</gene>
<feature type="transmembrane region" description="Helical" evidence="1">
    <location>
        <begin position="38"/>
        <end position="59"/>
    </location>
</feature>
<reference evidence="2" key="1">
    <citation type="submission" date="2021-04" db="EMBL/GenBank/DDBJ databases">
        <title>Complete Genome Sequences of Macrococcus spp. from dog and cattle.</title>
        <authorList>
            <person name="Schwendener S."/>
            <person name="Perreten V."/>
        </authorList>
    </citation>
    <scope>NUCLEOTIDE SEQUENCE</scope>
    <source>
        <strain evidence="2">Epi0143-OL</strain>
    </source>
</reference>
<keyword evidence="1" id="KW-1133">Transmembrane helix</keyword>
<evidence type="ECO:0000313" key="2">
    <source>
        <dbReference type="EMBL" id="UTH13122.1"/>
    </source>
</evidence>
<feature type="transmembrane region" description="Helical" evidence="1">
    <location>
        <begin position="65"/>
        <end position="84"/>
    </location>
</feature>
<dbReference type="RefSeq" id="WP_254249610.1">
    <property type="nucleotide sequence ID" value="NZ_CP073809.1"/>
</dbReference>
<evidence type="ECO:0000256" key="1">
    <source>
        <dbReference type="SAM" id="Phobius"/>
    </source>
</evidence>
<name>A0A9Q9F0R3_9STAP</name>
<keyword evidence="1" id="KW-0812">Transmembrane</keyword>
<organism evidence="2 3">
    <name type="scientific">Macrococcus equipercicus</name>
    <dbReference type="NCBI Taxonomy" id="69967"/>
    <lineage>
        <taxon>Bacteria</taxon>
        <taxon>Bacillati</taxon>
        <taxon>Bacillota</taxon>
        <taxon>Bacilli</taxon>
        <taxon>Bacillales</taxon>
        <taxon>Staphylococcaceae</taxon>
        <taxon>Macrococcus</taxon>
    </lineage>
</organism>
<dbReference type="EMBL" id="CP073809">
    <property type="protein sequence ID" value="UTH13122.1"/>
    <property type="molecule type" value="Genomic_DNA"/>
</dbReference>
<dbReference type="Proteomes" id="UP001057381">
    <property type="component" value="Chromosome"/>
</dbReference>
<keyword evidence="1" id="KW-0472">Membrane</keyword>
<feature type="transmembrane region" description="Helical" evidence="1">
    <location>
        <begin position="6"/>
        <end position="26"/>
    </location>
</feature>
<evidence type="ECO:0000313" key="3">
    <source>
        <dbReference type="Proteomes" id="UP001057381"/>
    </source>
</evidence>
<accession>A0A9Q9F0R3</accession>
<sequence>MIDEHATLALYIYYYSFVFFLFTIASEIRRFRFLQKSPLLYLSGIVLYTIIAGIMIYHASHSDNYISVDLYVMYLYMMTLFPTINNYKSFKPVDKEEGKL</sequence>
<proteinExistence type="predicted"/>
<protein>
    <submittedName>
        <fullName evidence="2">Uncharacterized protein</fullName>
    </submittedName>
</protein>
<dbReference type="KEGG" id="mequ:KFV11_07545"/>